<evidence type="ECO:0000313" key="2">
    <source>
        <dbReference type="EMBL" id="AWK86259.1"/>
    </source>
</evidence>
<feature type="transmembrane region" description="Helical" evidence="1">
    <location>
        <begin position="12"/>
        <end position="30"/>
    </location>
</feature>
<keyword evidence="1" id="KW-0472">Membrane</keyword>
<feature type="transmembrane region" description="Helical" evidence="1">
    <location>
        <begin position="61"/>
        <end position="79"/>
    </location>
</feature>
<dbReference type="AlphaFoldDB" id="A0A2S2CP85"/>
<feature type="transmembrane region" description="Helical" evidence="1">
    <location>
        <begin position="85"/>
        <end position="105"/>
    </location>
</feature>
<evidence type="ECO:0000313" key="3">
    <source>
        <dbReference type="Proteomes" id="UP000245629"/>
    </source>
</evidence>
<accession>A0A2S2CP85</accession>
<proteinExistence type="predicted"/>
<dbReference type="EMBL" id="CP029353">
    <property type="protein sequence ID" value="AWK86259.1"/>
    <property type="molecule type" value="Genomic_DNA"/>
</dbReference>
<dbReference type="OrthoDB" id="8537043at2"/>
<feature type="transmembrane region" description="Helical" evidence="1">
    <location>
        <begin position="126"/>
        <end position="154"/>
    </location>
</feature>
<keyword evidence="3" id="KW-1185">Reference proteome</keyword>
<feature type="transmembrane region" description="Helical" evidence="1">
    <location>
        <begin position="36"/>
        <end position="54"/>
    </location>
</feature>
<keyword evidence="1" id="KW-0812">Transmembrane</keyword>
<sequence length="192" mass="19983">MRCSRFKAPHPGTAGLVAASLAYPGVVYLGRGAVPPQVFVAVALALIGLRLAALAGPTARAWRAPLFGAAAVVAALALLDPALAAKAYPVAVSLGFAVAFGVTLWRPPSLIERIARLREPDLPPRGVAYCRTVTVLWTVWLLGNAGIAAALAVAGSVEAWALWTGLLSYLVTGVLFAGELLVRRTVRRRGPA</sequence>
<dbReference type="Proteomes" id="UP000245629">
    <property type="component" value="Chromosome 2"/>
</dbReference>
<organism evidence="2 3">
    <name type="scientific">Azospirillum thermophilum</name>
    <dbReference type="NCBI Taxonomy" id="2202148"/>
    <lineage>
        <taxon>Bacteria</taxon>
        <taxon>Pseudomonadati</taxon>
        <taxon>Pseudomonadota</taxon>
        <taxon>Alphaproteobacteria</taxon>
        <taxon>Rhodospirillales</taxon>
        <taxon>Azospirillaceae</taxon>
        <taxon>Azospirillum</taxon>
    </lineage>
</organism>
<feature type="transmembrane region" description="Helical" evidence="1">
    <location>
        <begin position="160"/>
        <end position="182"/>
    </location>
</feature>
<gene>
    <name evidence="2" type="ORF">DEW08_08395</name>
</gene>
<protein>
    <submittedName>
        <fullName evidence="2">Uncharacterized protein</fullName>
    </submittedName>
</protein>
<dbReference type="KEGG" id="azz:DEW08_08395"/>
<dbReference type="RefSeq" id="WP_109326162.1">
    <property type="nucleotide sequence ID" value="NZ_CP029353.1"/>
</dbReference>
<name>A0A2S2CP85_9PROT</name>
<evidence type="ECO:0000256" key="1">
    <source>
        <dbReference type="SAM" id="Phobius"/>
    </source>
</evidence>
<keyword evidence="1" id="KW-1133">Transmembrane helix</keyword>
<reference evidence="3" key="1">
    <citation type="submission" date="2018-05" db="EMBL/GenBank/DDBJ databases">
        <title>Azospirillum thermophila sp. nov., a novel isolated from hot spring.</title>
        <authorList>
            <person name="Zhao Z."/>
        </authorList>
    </citation>
    <scope>NUCLEOTIDE SEQUENCE [LARGE SCALE GENOMIC DNA]</scope>
    <source>
        <strain evidence="3">CFH 70021</strain>
    </source>
</reference>